<evidence type="ECO:0000313" key="9">
    <source>
        <dbReference type="EMBL" id="TMW68935.1"/>
    </source>
</evidence>
<comment type="subcellular location">
    <subcellularLocation>
        <location evidence="1 8">Mitochondrion inner membrane</location>
        <topology evidence="1 8">Multi-pass membrane protein</topology>
    </subcellularLocation>
</comment>
<comment type="similarity">
    <text evidence="2 8">Belongs to the Tim17/Tim22/Tim23 family.</text>
</comment>
<evidence type="ECO:0000256" key="6">
    <source>
        <dbReference type="ARBA" id="ARBA00023128"/>
    </source>
</evidence>
<evidence type="ECO:0000256" key="4">
    <source>
        <dbReference type="ARBA" id="ARBA00022792"/>
    </source>
</evidence>
<keyword evidence="8" id="KW-0653">Protein transport</keyword>
<evidence type="ECO:0000313" key="10">
    <source>
        <dbReference type="Proteomes" id="UP000794436"/>
    </source>
</evidence>
<proteinExistence type="inferred from homology"/>
<evidence type="ECO:0000256" key="2">
    <source>
        <dbReference type="ARBA" id="ARBA00008444"/>
    </source>
</evidence>
<organism evidence="9 10">
    <name type="scientific">Pythium oligandrum</name>
    <name type="common">Mycoparasitic fungus</name>
    <dbReference type="NCBI Taxonomy" id="41045"/>
    <lineage>
        <taxon>Eukaryota</taxon>
        <taxon>Sar</taxon>
        <taxon>Stramenopiles</taxon>
        <taxon>Oomycota</taxon>
        <taxon>Peronosporomycetes</taxon>
        <taxon>Pythiales</taxon>
        <taxon>Pythiaceae</taxon>
        <taxon>Pythium</taxon>
    </lineage>
</organism>
<comment type="subunit">
    <text evidence="8">Component of the TIM22 complex.</text>
</comment>
<accession>A0A8K1CSU2</accession>
<dbReference type="AlphaFoldDB" id="A0A8K1CSU2"/>
<dbReference type="GO" id="GO:0008320">
    <property type="term" value="F:protein transmembrane transporter activity"/>
    <property type="evidence" value="ECO:0007669"/>
    <property type="project" value="UniProtKB-UniRule"/>
</dbReference>
<gene>
    <name evidence="9" type="ORF">Poli38472_001091</name>
</gene>
<name>A0A8K1CSU2_PYTOL</name>
<evidence type="ECO:0000256" key="8">
    <source>
        <dbReference type="RuleBase" id="RU367038"/>
    </source>
</evidence>
<reference evidence="9" key="1">
    <citation type="submission" date="2019-03" db="EMBL/GenBank/DDBJ databases">
        <title>Long read genome sequence of the mycoparasitic Pythium oligandrum ATCC 38472 isolated from sugarbeet rhizosphere.</title>
        <authorList>
            <person name="Gaulin E."/>
        </authorList>
    </citation>
    <scope>NUCLEOTIDE SEQUENCE</scope>
    <source>
        <strain evidence="9">ATCC 38472_TT</strain>
    </source>
</reference>
<protein>
    <recommendedName>
        <fullName evidence="8">Mitochondrial import inner membrane translocase subunit TIM22</fullName>
    </recommendedName>
</protein>
<keyword evidence="7" id="KW-0472">Membrane</keyword>
<keyword evidence="5" id="KW-1133">Transmembrane helix</keyword>
<evidence type="ECO:0000256" key="5">
    <source>
        <dbReference type="ARBA" id="ARBA00022989"/>
    </source>
</evidence>
<dbReference type="Proteomes" id="UP000794436">
    <property type="component" value="Unassembled WGS sequence"/>
</dbReference>
<dbReference type="OrthoDB" id="75343at2759"/>
<dbReference type="GO" id="GO:0045039">
    <property type="term" value="P:protein insertion into mitochondrial inner membrane"/>
    <property type="evidence" value="ECO:0007669"/>
    <property type="project" value="UniProtKB-UniRule"/>
</dbReference>
<keyword evidence="4 8" id="KW-0999">Mitochondrion inner membrane</keyword>
<evidence type="ECO:0000256" key="1">
    <source>
        <dbReference type="ARBA" id="ARBA00004448"/>
    </source>
</evidence>
<dbReference type="PANTHER" id="PTHR14110:SF0">
    <property type="entry name" value="MITOCHONDRIAL IMPORT INNER MEMBRANE TRANSLOCASE SUBUNIT TIM22"/>
    <property type="match status" value="1"/>
</dbReference>
<dbReference type="GO" id="GO:0042721">
    <property type="term" value="C:TIM22 mitochondrial import inner membrane insertion complex"/>
    <property type="evidence" value="ECO:0007669"/>
    <property type="project" value="UniProtKB-UniRule"/>
</dbReference>
<dbReference type="GO" id="GO:0030943">
    <property type="term" value="F:mitochondrion targeting sequence binding"/>
    <property type="evidence" value="ECO:0007669"/>
    <property type="project" value="TreeGrafter"/>
</dbReference>
<keyword evidence="8" id="KW-0813">Transport</keyword>
<evidence type="ECO:0000256" key="3">
    <source>
        <dbReference type="ARBA" id="ARBA00022692"/>
    </source>
</evidence>
<keyword evidence="3" id="KW-0812">Transmembrane</keyword>
<dbReference type="EMBL" id="SPLM01000001">
    <property type="protein sequence ID" value="TMW68935.1"/>
    <property type="molecule type" value="Genomic_DNA"/>
</dbReference>
<comment type="function">
    <text evidence="8">Essential core component of the TIM22 complex, a complex that mediates the import and insertion of multi-pass transmembrane proteins into the mitochondrial inner membrane. In the TIM22 complex, it constitutes the voltage-activated and signal-gated channel. Forms a twin-pore translocase that uses the membrane potential as external driving force in 2 voltage-dependent steps.</text>
</comment>
<dbReference type="Pfam" id="PF02466">
    <property type="entry name" value="Tim17"/>
    <property type="match status" value="1"/>
</dbReference>
<dbReference type="PANTHER" id="PTHR14110">
    <property type="entry name" value="MITOCHONDRIAL IMPORT INNER MEMBRANE TRANSLOCASE SUBUNIT TIM22"/>
    <property type="match status" value="1"/>
</dbReference>
<comment type="caution">
    <text evidence="9">The sequence shown here is derived from an EMBL/GenBank/DDBJ whole genome shotgun (WGS) entry which is preliminary data.</text>
</comment>
<dbReference type="InterPro" id="IPR039175">
    <property type="entry name" value="TIM22"/>
</dbReference>
<keyword evidence="6 8" id="KW-0496">Mitochondrion</keyword>
<keyword evidence="8" id="KW-0811">Translocation</keyword>
<evidence type="ECO:0000256" key="7">
    <source>
        <dbReference type="ARBA" id="ARBA00023136"/>
    </source>
</evidence>
<sequence length="208" mass="22336">MMEWAPETPPAADANATLGIRVSDIDAEKPPNLFMFPRSMLSAHRDGSFYPFLPAYPPQVLQWVQPNPILESCAGKLVTSAAAGYVFGNLFGLVLGSYEGITPPIPLPGQRELPKVPWRESMVGAWRLTKGKCRYWGNNFVVISGMFAGIECAVEKARGTHDVGNELAAGCVTGAALAAGQGVQAQCLGCVGFAAFSYAMHYFTDGRF</sequence>
<keyword evidence="10" id="KW-1185">Reference proteome</keyword>